<dbReference type="Pfam" id="PF09763">
    <property type="entry name" value="Sec3_CC"/>
    <property type="match status" value="1"/>
</dbReference>
<comment type="caution">
    <text evidence="7">The sequence shown here is derived from an EMBL/GenBank/DDBJ whole genome shotgun (WGS) entry which is preliminary data.</text>
</comment>
<feature type="compositionally biased region" description="Low complexity" evidence="5">
    <location>
        <begin position="680"/>
        <end position="689"/>
    </location>
</feature>
<feature type="domain" description="Exocyst complex component Sec3 PIP2-binding N-terminal" evidence="6">
    <location>
        <begin position="83"/>
        <end position="180"/>
    </location>
</feature>
<dbReference type="Pfam" id="PF15277">
    <property type="entry name" value="Sec3-PIP2_bind"/>
    <property type="match status" value="1"/>
</dbReference>
<dbReference type="FunFam" id="2.30.29.90:FF:000003">
    <property type="entry name" value="Exocyst complex component Sec3"/>
    <property type="match status" value="1"/>
</dbReference>
<dbReference type="Pfam" id="PF20654">
    <property type="entry name" value="Sec3_C-term"/>
    <property type="match status" value="1"/>
</dbReference>
<evidence type="ECO:0000313" key="7">
    <source>
        <dbReference type="EMBL" id="CAG1972055.1"/>
    </source>
</evidence>
<feature type="compositionally biased region" description="Basic and acidic residues" evidence="5">
    <location>
        <begin position="650"/>
        <end position="661"/>
    </location>
</feature>
<comment type="similarity">
    <text evidence="1">Belongs to the SEC3 family.</text>
</comment>
<dbReference type="CDD" id="cd13315">
    <property type="entry name" value="PH_Sec3"/>
    <property type="match status" value="1"/>
</dbReference>
<dbReference type="SMART" id="SM01313">
    <property type="entry name" value="Sec3-PIP2_bind"/>
    <property type="match status" value="1"/>
</dbReference>
<evidence type="ECO:0000256" key="2">
    <source>
        <dbReference type="ARBA" id="ARBA00022448"/>
    </source>
</evidence>
<feature type="compositionally biased region" description="Polar residues" evidence="5">
    <location>
        <begin position="281"/>
        <end position="296"/>
    </location>
</feature>
<gene>
    <name evidence="7" type="ORF">MDCFG202_LOCUS97609</name>
</gene>
<feature type="compositionally biased region" description="Basic and acidic residues" evidence="5">
    <location>
        <begin position="740"/>
        <end position="751"/>
    </location>
</feature>
<feature type="compositionally biased region" description="Basic and acidic residues" evidence="5">
    <location>
        <begin position="572"/>
        <end position="581"/>
    </location>
</feature>
<feature type="compositionally biased region" description="Pro residues" evidence="5">
    <location>
        <begin position="353"/>
        <end position="363"/>
    </location>
</feature>
<feature type="region of interest" description="Disordered" evidence="5">
    <location>
        <begin position="1109"/>
        <end position="1133"/>
    </location>
</feature>
<dbReference type="EMBL" id="CAJPIJ010000090">
    <property type="protein sequence ID" value="CAG1972055.1"/>
    <property type="molecule type" value="Genomic_DNA"/>
</dbReference>
<organism evidence="7 8">
    <name type="scientific">Gibberella zeae</name>
    <name type="common">Wheat head blight fungus</name>
    <name type="synonym">Fusarium graminearum</name>
    <dbReference type="NCBI Taxonomy" id="5518"/>
    <lineage>
        <taxon>Eukaryota</taxon>
        <taxon>Fungi</taxon>
        <taxon>Dikarya</taxon>
        <taxon>Ascomycota</taxon>
        <taxon>Pezizomycotina</taxon>
        <taxon>Sordariomycetes</taxon>
        <taxon>Hypocreomycetidae</taxon>
        <taxon>Hypocreales</taxon>
        <taxon>Nectriaceae</taxon>
        <taxon>Fusarium</taxon>
    </lineage>
</organism>
<feature type="region of interest" description="Disordered" evidence="5">
    <location>
        <begin position="632"/>
        <end position="755"/>
    </location>
</feature>
<dbReference type="GO" id="GO:0005546">
    <property type="term" value="F:phosphatidylinositol-4,5-bisphosphate binding"/>
    <property type="evidence" value="ECO:0007669"/>
    <property type="project" value="TreeGrafter"/>
</dbReference>
<feature type="region of interest" description="Disordered" evidence="5">
    <location>
        <begin position="202"/>
        <end position="618"/>
    </location>
</feature>
<dbReference type="GO" id="GO:0000145">
    <property type="term" value="C:exocyst"/>
    <property type="evidence" value="ECO:0007669"/>
    <property type="project" value="InterPro"/>
</dbReference>
<name>A0A9N8NER4_GIBZA</name>
<feature type="compositionally biased region" description="Basic and acidic residues" evidence="5">
    <location>
        <begin position="372"/>
        <end position="391"/>
    </location>
</feature>
<feature type="compositionally biased region" description="Low complexity" evidence="5">
    <location>
        <begin position="421"/>
        <end position="433"/>
    </location>
</feature>
<dbReference type="PANTHER" id="PTHR16092:SF14">
    <property type="entry name" value="EXOCYST COMPLEX COMPONENT 1 ISOFORM X1"/>
    <property type="match status" value="1"/>
</dbReference>
<evidence type="ECO:0000256" key="3">
    <source>
        <dbReference type="ARBA" id="ARBA00022483"/>
    </source>
</evidence>
<dbReference type="InterPro" id="IPR048628">
    <property type="entry name" value="Sec3_C"/>
</dbReference>
<dbReference type="InterPro" id="IPR019160">
    <property type="entry name" value="Sec3_CC"/>
</dbReference>
<evidence type="ECO:0000259" key="6">
    <source>
        <dbReference type="SMART" id="SM01313"/>
    </source>
</evidence>
<keyword evidence="4" id="KW-0175">Coiled coil</keyword>
<feature type="compositionally biased region" description="Polar residues" evidence="5">
    <location>
        <begin position="465"/>
        <end position="480"/>
    </location>
</feature>
<feature type="compositionally biased region" description="Low complexity" evidence="5">
    <location>
        <begin position="526"/>
        <end position="542"/>
    </location>
</feature>
<feature type="compositionally biased region" description="Gly residues" evidence="5">
    <location>
        <begin position="1"/>
        <end position="10"/>
    </location>
</feature>
<keyword evidence="2" id="KW-0813">Transport</keyword>
<feature type="compositionally biased region" description="Low complexity" evidence="5">
    <location>
        <begin position="340"/>
        <end position="352"/>
    </location>
</feature>
<feature type="region of interest" description="Disordered" evidence="5">
    <location>
        <begin position="1"/>
        <end position="20"/>
    </location>
</feature>
<dbReference type="GO" id="GO:0005886">
    <property type="term" value="C:plasma membrane"/>
    <property type="evidence" value="ECO:0007669"/>
    <property type="project" value="TreeGrafter"/>
</dbReference>
<feature type="compositionally biased region" description="Basic and acidic residues" evidence="5">
    <location>
        <begin position="690"/>
        <end position="706"/>
    </location>
</feature>
<dbReference type="Proteomes" id="UP000746612">
    <property type="component" value="Unassembled WGS sequence"/>
</dbReference>
<sequence length="1540" mass="169899">MDRANGGGPGAAAAASRAERFEDEKRRIIESCFNKKDVDGSPRTWFNQLTDSVVLETYITHIRITEYSSYPTTPPPPQARNGESQKPRIIIVAVRKSGRVRLHKSKENQNGSFSIGKTWNLDDLSRIESYTGPEARPDYRDWAGDTGFQVTLGKPYFWHAQTDKEKKFFIASLIKIYGKYTGGKTPELAGFEQKEYDQVMGATRRPATGGSRPPPPPLSEQATSQNASAPPRPIHPMRPAAQQGNQGPGIRPPHPNLGPSPVGSFDSSASRERPPAPRWMAQNNKSQDSVATSFTARSDDGSSLPPRSRNGANGPGSYGRFGEAADNRTPSVLTPPQPPSQSQSSPKSQPPSILSPPQPPQSVPSPLQLERPPPERRRPPMDPTRPQDRDLVPPPLISPNKEPMAPPPRSSERVVSRLDNSSQKSANSSYSGSVLEQPKPPPTGRLPDPPKREPLGTPAALRPGSSPSRTPAQTPTSAMGYQQGGPPRANTGSPAPAQGRMPSPSPVRDPSPAAARVPSPAPARVPTPSQANAPSPAAALSPGSGGGGSSDVSPMTVSVPRFGNLQQPPELPKQESPRPVDEPSPGERGAEISDRDSNPSPAISGEEKPGLGPMIKAKKSRNEIAGALWKAASAANAATAFKPRPGGAGERLRLLKSKTEEGPDGISGVVPAPPRPSEQPTPEETPVETPKTEEENKQLEEQKPAEPNKSANRMSLVPEVKITLPTSRPVSVHGPPQEVQKPKEPEKEKPRRSINAGNDMKYLQSLGVNPAILDERSEEFAQWLDYFGWIPGDQMRTRNVEEMRADLERELNKAQAGGWLARFREEDERVDAIKAGLDVAMAECEELDNLLTLYSVELSTLSEDIAYIEAQGQGLQVQTANQKLLKKELESLLETCAITSNELDVLRSAPLDDISGLQEVESSLVTLYKAMVKIDPSRTSADQLKVDVTSDTNQGHGLNPDFNQMRIVQEKKQVYDQESAMFIGRFVAFMSRQFDQAFTETKLAMEGALSRKVDSTHHDLGRDTLWQFSPLMLYARDMHGEEWNQVIQIYQDKSQPVYRVEFQAVVAAWRRNARKMTGEEAELLFTSAIEKNQDGGVATTARKLTVKRSGTLARLRSPREDGGNKSKVEKGASDNKDLPYEVFAGVLDDLLPLMQMEQNFIVDFFHATTLEQIDFPDAVAATPPYDRGGTDLRRPRLMEPDRDLARRILRAMEVIFTFLESELLRLMEWVVGQDPLQGIGVLATLEKYIADISQSNQEYLNTLLQKLHGHLEVRFKKFVDEQLRAIEETKVKISKRKGVIAFIRIFPLFSAAVENMLVGVDALAARGTIDREYDRILKTMYDSLMVIARENPSVGIVTTGSADPEDKEALNFHILLIENMNHFLEETETRGLDVLEEWKEKANSTYYEHMNLYLNAVMRRPLGKILEHLENMEAQLQTGKSPASIAAQPSNSKTVFNKVLSNYDSKEIRKGIEALRKRVEKHFGDADDPALSRGLVIKVLSECEQFYEKVERRVGAVTTNVYGGDILFEWPRADVKAAFR</sequence>
<feature type="compositionally biased region" description="Basic and acidic residues" evidence="5">
    <location>
        <begin position="588"/>
        <end position="597"/>
    </location>
</feature>
<accession>A0A9N8NER4</accession>
<dbReference type="GO" id="GO:0006893">
    <property type="term" value="P:Golgi to plasma membrane transport"/>
    <property type="evidence" value="ECO:0007669"/>
    <property type="project" value="TreeGrafter"/>
</dbReference>
<protein>
    <recommendedName>
        <fullName evidence="6">Exocyst complex component Sec3 PIP2-binding N-terminal domain-containing protein</fullName>
    </recommendedName>
</protein>
<dbReference type="GO" id="GO:0006887">
    <property type="term" value="P:exocytosis"/>
    <property type="evidence" value="ECO:0007669"/>
    <property type="project" value="UniProtKB-KW"/>
</dbReference>
<evidence type="ECO:0000256" key="5">
    <source>
        <dbReference type="SAM" id="MobiDB-lite"/>
    </source>
</evidence>
<dbReference type="InterPro" id="IPR028258">
    <property type="entry name" value="Sec3-PIP2_bind"/>
</dbReference>
<dbReference type="PANTHER" id="PTHR16092">
    <property type="entry name" value="SEC3/SYNTAXIN-RELATED"/>
    <property type="match status" value="1"/>
</dbReference>
<dbReference type="Gene3D" id="2.30.29.90">
    <property type="match status" value="1"/>
</dbReference>
<evidence type="ECO:0000256" key="4">
    <source>
        <dbReference type="ARBA" id="ARBA00023054"/>
    </source>
</evidence>
<keyword evidence="3" id="KW-0268">Exocytosis</keyword>
<proteinExistence type="inferred from homology"/>
<evidence type="ECO:0000256" key="1">
    <source>
        <dbReference type="ARBA" id="ARBA00006518"/>
    </source>
</evidence>
<feature type="compositionally biased region" description="Basic and acidic residues" evidence="5">
    <location>
        <begin position="1117"/>
        <end position="1133"/>
    </location>
</feature>
<evidence type="ECO:0000313" key="8">
    <source>
        <dbReference type="Proteomes" id="UP000746612"/>
    </source>
</evidence>
<reference evidence="7" key="1">
    <citation type="submission" date="2021-03" db="EMBL/GenBank/DDBJ databases">
        <authorList>
            <person name="Alouane T."/>
            <person name="Langin T."/>
            <person name="Bonhomme L."/>
        </authorList>
    </citation>
    <scope>NUCLEOTIDE SEQUENCE</scope>
    <source>
        <strain evidence="7">MDC_Fg202</strain>
    </source>
</reference>